<feature type="compositionally biased region" description="Basic and acidic residues" evidence="1">
    <location>
        <begin position="1"/>
        <end position="27"/>
    </location>
</feature>
<evidence type="ECO:0000313" key="3">
    <source>
        <dbReference type="EMBL" id="OWF38256.1"/>
    </source>
</evidence>
<dbReference type="GO" id="GO:0006974">
    <property type="term" value="P:DNA damage response"/>
    <property type="evidence" value="ECO:0007669"/>
    <property type="project" value="TreeGrafter"/>
</dbReference>
<dbReference type="OrthoDB" id="6133115at2759"/>
<feature type="compositionally biased region" description="Basic and acidic residues" evidence="1">
    <location>
        <begin position="391"/>
        <end position="401"/>
    </location>
</feature>
<gene>
    <name evidence="3" type="ORF">KP79_PYT10631</name>
</gene>
<dbReference type="Gene3D" id="3.40.220.10">
    <property type="entry name" value="Leucine Aminopeptidase, subunit E, domain 1"/>
    <property type="match status" value="1"/>
</dbReference>
<keyword evidence="4" id="KW-1185">Reference proteome</keyword>
<sequence length="419" mass="46855">MDRYVTRKVLTEGKKNDEETKKTHSPERTSPQQRRLSSQDSKWHNKCQADKEKYLNMLIADKRKVYKCKKFFQLTDIPTWEEFFLANEEKLRRKLRGKKLTVKAEVNEFFNKKLTLWRGDITALEIDSIVNAANNSLLGGGGVDGAIHNAAGSCLVSECRTLGGCDTGDAKLTGDVIHTVGPIGENQVALKSCYMTSLEVMVENKLRSIAFPCISTGIYGYPSSKAADVVLSSIREWLEEDNNADKVDRIIFCLFMPQDVALYEELMQLYFPVSSSLEQKGNDDEELSATEEKVKNLKKSPGKTEKSTTPSHVTRNVLKDAERNFTKSGKENDEKSLDGDAAEADTEHPSAAAMTDTEPAAKRKPPISSDEISKDTKSKKTDENNAENDSPLDKNNSDAKESQQSPMEYTNDSRIKTKL</sequence>
<dbReference type="EMBL" id="NEDP02005570">
    <property type="protein sequence ID" value="OWF38256.1"/>
    <property type="molecule type" value="Genomic_DNA"/>
</dbReference>
<proteinExistence type="predicted"/>
<evidence type="ECO:0000313" key="4">
    <source>
        <dbReference type="Proteomes" id="UP000242188"/>
    </source>
</evidence>
<dbReference type="GO" id="GO:0140291">
    <property type="term" value="P:peptidyl-glutamate ADP-deribosylation"/>
    <property type="evidence" value="ECO:0007669"/>
    <property type="project" value="TreeGrafter"/>
</dbReference>
<feature type="compositionally biased region" description="Basic and acidic residues" evidence="1">
    <location>
        <begin position="371"/>
        <end position="383"/>
    </location>
</feature>
<dbReference type="PROSITE" id="PS51154">
    <property type="entry name" value="MACRO"/>
    <property type="match status" value="1"/>
</dbReference>
<dbReference type="PANTHER" id="PTHR11106">
    <property type="entry name" value="GANGLIOSIDE INDUCED DIFFERENTIATION ASSOCIATED PROTEIN 2-RELATED"/>
    <property type="match status" value="1"/>
</dbReference>
<feature type="region of interest" description="Disordered" evidence="1">
    <location>
        <begin position="1"/>
        <end position="44"/>
    </location>
</feature>
<dbReference type="Pfam" id="PF01661">
    <property type="entry name" value="Macro"/>
    <property type="match status" value="1"/>
</dbReference>
<dbReference type="SMART" id="SM00506">
    <property type="entry name" value="A1pp"/>
    <property type="match status" value="1"/>
</dbReference>
<feature type="region of interest" description="Disordered" evidence="1">
    <location>
        <begin position="279"/>
        <end position="419"/>
    </location>
</feature>
<dbReference type="GO" id="GO:0042278">
    <property type="term" value="P:purine nucleoside metabolic process"/>
    <property type="evidence" value="ECO:0007669"/>
    <property type="project" value="TreeGrafter"/>
</dbReference>
<dbReference type="Proteomes" id="UP000242188">
    <property type="component" value="Unassembled WGS sequence"/>
</dbReference>
<comment type="caution">
    <text evidence="3">The sequence shown here is derived from an EMBL/GenBank/DDBJ whole genome shotgun (WGS) entry which is preliminary data.</text>
</comment>
<accession>A0A210PP89</accession>
<dbReference type="GO" id="GO:0005654">
    <property type="term" value="C:nucleoplasm"/>
    <property type="evidence" value="ECO:0007669"/>
    <property type="project" value="TreeGrafter"/>
</dbReference>
<evidence type="ECO:0000259" key="2">
    <source>
        <dbReference type="PROSITE" id="PS51154"/>
    </source>
</evidence>
<feature type="domain" description="Macro" evidence="2">
    <location>
        <begin position="101"/>
        <end position="271"/>
    </location>
</feature>
<dbReference type="SUPFAM" id="SSF52949">
    <property type="entry name" value="Macro domain-like"/>
    <property type="match status" value="1"/>
</dbReference>
<dbReference type="AlphaFoldDB" id="A0A210PP89"/>
<feature type="compositionally biased region" description="Basic and acidic residues" evidence="1">
    <location>
        <begin position="317"/>
        <end position="338"/>
    </location>
</feature>
<dbReference type="GO" id="GO:0140293">
    <property type="term" value="F:ADP-ribosylglutamate hydrolase activity"/>
    <property type="evidence" value="ECO:0007669"/>
    <property type="project" value="TreeGrafter"/>
</dbReference>
<dbReference type="InterPro" id="IPR043472">
    <property type="entry name" value="Macro_dom-like"/>
</dbReference>
<dbReference type="PANTHER" id="PTHR11106:SF27">
    <property type="entry name" value="MACRO DOMAIN-CONTAINING PROTEIN"/>
    <property type="match status" value="1"/>
</dbReference>
<feature type="compositionally biased region" description="Polar residues" evidence="1">
    <location>
        <begin position="28"/>
        <end position="40"/>
    </location>
</feature>
<reference evidence="3 4" key="1">
    <citation type="journal article" date="2017" name="Nat. Ecol. Evol.">
        <title>Scallop genome provides insights into evolution of bilaterian karyotype and development.</title>
        <authorList>
            <person name="Wang S."/>
            <person name="Zhang J."/>
            <person name="Jiao W."/>
            <person name="Li J."/>
            <person name="Xun X."/>
            <person name="Sun Y."/>
            <person name="Guo X."/>
            <person name="Huan P."/>
            <person name="Dong B."/>
            <person name="Zhang L."/>
            <person name="Hu X."/>
            <person name="Sun X."/>
            <person name="Wang J."/>
            <person name="Zhao C."/>
            <person name="Wang Y."/>
            <person name="Wang D."/>
            <person name="Huang X."/>
            <person name="Wang R."/>
            <person name="Lv J."/>
            <person name="Li Y."/>
            <person name="Zhang Z."/>
            <person name="Liu B."/>
            <person name="Lu W."/>
            <person name="Hui Y."/>
            <person name="Liang J."/>
            <person name="Zhou Z."/>
            <person name="Hou R."/>
            <person name="Li X."/>
            <person name="Liu Y."/>
            <person name="Li H."/>
            <person name="Ning X."/>
            <person name="Lin Y."/>
            <person name="Zhao L."/>
            <person name="Xing Q."/>
            <person name="Dou J."/>
            <person name="Li Y."/>
            <person name="Mao J."/>
            <person name="Guo H."/>
            <person name="Dou H."/>
            <person name="Li T."/>
            <person name="Mu C."/>
            <person name="Jiang W."/>
            <person name="Fu Q."/>
            <person name="Fu X."/>
            <person name="Miao Y."/>
            <person name="Liu J."/>
            <person name="Yu Q."/>
            <person name="Li R."/>
            <person name="Liao H."/>
            <person name="Li X."/>
            <person name="Kong Y."/>
            <person name="Jiang Z."/>
            <person name="Chourrout D."/>
            <person name="Li R."/>
            <person name="Bao Z."/>
        </authorList>
    </citation>
    <scope>NUCLEOTIDE SEQUENCE [LARGE SCALE GENOMIC DNA]</scope>
    <source>
        <strain evidence="3 4">PY_sf001</strain>
    </source>
</reference>
<evidence type="ECO:0000256" key="1">
    <source>
        <dbReference type="SAM" id="MobiDB-lite"/>
    </source>
</evidence>
<name>A0A210PP89_MIZYE</name>
<dbReference type="STRING" id="6573.A0A210PP89"/>
<protein>
    <submittedName>
        <fullName evidence="3">O-acetyl-ADP-ribose deacetylase MACROD1</fullName>
    </submittedName>
</protein>
<dbReference type="CDD" id="cd02908">
    <property type="entry name" value="Macro_OAADPr_deacetylase"/>
    <property type="match status" value="1"/>
</dbReference>
<organism evidence="3 4">
    <name type="scientific">Mizuhopecten yessoensis</name>
    <name type="common">Japanese scallop</name>
    <name type="synonym">Patinopecten yessoensis</name>
    <dbReference type="NCBI Taxonomy" id="6573"/>
    <lineage>
        <taxon>Eukaryota</taxon>
        <taxon>Metazoa</taxon>
        <taxon>Spiralia</taxon>
        <taxon>Lophotrochozoa</taxon>
        <taxon>Mollusca</taxon>
        <taxon>Bivalvia</taxon>
        <taxon>Autobranchia</taxon>
        <taxon>Pteriomorphia</taxon>
        <taxon>Pectinida</taxon>
        <taxon>Pectinoidea</taxon>
        <taxon>Pectinidae</taxon>
        <taxon>Mizuhopecten</taxon>
    </lineage>
</organism>
<dbReference type="InterPro" id="IPR002589">
    <property type="entry name" value="Macro_dom"/>
</dbReference>